<evidence type="ECO:0000256" key="3">
    <source>
        <dbReference type="ARBA" id="ARBA00023125"/>
    </source>
</evidence>
<proteinExistence type="predicted"/>
<dbReference type="InterPro" id="IPR050204">
    <property type="entry name" value="AraC_XylS_family_regulators"/>
</dbReference>
<dbReference type="RefSeq" id="WP_243605364.1">
    <property type="nucleotide sequence ID" value="NZ_JALGRD010000003.1"/>
</dbReference>
<evidence type="ECO:0000313" key="8">
    <source>
        <dbReference type="EMBL" id="MCJ0973199.1"/>
    </source>
</evidence>
<evidence type="ECO:0000256" key="6">
    <source>
        <dbReference type="ARBA" id="ARBA00037345"/>
    </source>
</evidence>
<keyword evidence="2" id="KW-0805">Transcription regulation</keyword>
<dbReference type="GO" id="GO:0009893">
    <property type="term" value="P:positive regulation of metabolic process"/>
    <property type="evidence" value="ECO:0007669"/>
    <property type="project" value="UniProtKB-ARBA"/>
</dbReference>
<dbReference type="PROSITE" id="PS01124">
    <property type="entry name" value="HTH_ARAC_FAMILY_2"/>
    <property type="match status" value="1"/>
</dbReference>
<dbReference type="PRINTS" id="PR00032">
    <property type="entry name" value="HTHARAC"/>
</dbReference>
<dbReference type="SUPFAM" id="SSF46689">
    <property type="entry name" value="Homeodomain-like"/>
    <property type="match status" value="2"/>
</dbReference>
<keyword evidence="9" id="KW-1185">Reference proteome</keyword>
<dbReference type="Gene3D" id="1.10.10.60">
    <property type="entry name" value="Homeodomain-like"/>
    <property type="match status" value="2"/>
</dbReference>
<name>A0A9X1W444_9GAMM</name>
<keyword evidence="3" id="KW-0238">DNA-binding</keyword>
<organism evidence="8 9">
    <name type="scientific">Stutzerimonas marianensis</name>
    <dbReference type="NCBI Taxonomy" id="2929513"/>
    <lineage>
        <taxon>Bacteria</taxon>
        <taxon>Pseudomonadati</taxon>
        <taxon>Pseudomonadota</taxon>
        <taxon>Gammaproteobacteria</taxon>
        <taxon>Pseudomonadales</taxon>
        <taxon>Pseudomonadaceae</taxon>
        <taxon>Stutzerimonas</taxon>
    </lineage>
</organism>
<evidence type="ECO:0000256" key="5">
    <source>
        <dbReference type="ARBA" id="ARBA00023163"/>
    </source>
</evidence>
<evidence type="ECO:0000256" key="4">
    <source>
        <dbReference type="ARBA" id="ARBA00023159"/>
    </source>
</evidence>
<dbReference type="Proteomes" id="UP001139682">
    <property type="component" value="Unassembled WGS sequence"/>
</dbReference>
<reference evidence="8" key="1">
    <citation type="submission" date="2022-03" db="EMBL/GenBank/DDBJ databases">
        <title>Pseudomonas marianensis sp. nov., a marine bacterium isolated from deep-sea sediments of the Mariana Trench.</title>
        <authorList>
            <person name="Wei Y."/>
        </authorList>
    </citation>
    <scope>NUCLEOTIDE SEQUENCE</scope>
    <source>
        <strain evidence="8">PS1</strain>
    </source>
</reference>
<keyword evidence="4" id="KW-0010">Activator</keyword>
<dbReference type="Pfam" id="PF12833">
    <property type="entry name" value="HTH_18"/>
    <property type="match status" value="1"/>
</dbReference>
<dbReference type="GO" id="GO:0005737">
    <property type="term" value="C:cytoplasm"/>
    <property type="evidence" value="ECO:0007669"/>
    <property type="project" value="UniProtKB-SubCell"/>
</dbReference>
<evidence type="ECO:0000256" key="2">
    <source>
        <dbReference type="ARBA" id="ARBA00023015"/>
    </source>
</evidence>
<dbReference type="GO" id="GO:0043565">
    <property type="term" value="F:sequence-specific DNA binding"/>
    <property type="evidence" value="ECO:0007669"/>
    <property type="project" value="InterPro"/>
</dbReference>
<dbReference type="InterPro" id="IPR018062">
    <property type="entry name" value="HTH_AraC-typ_CS"/>
</dbReference>
<dbReference type="PANTHER" id="PTHR46796:SF6">
    <property type="entry name" value="ARAC SUBFAMILY"/>
    <property type="match status" value="1"/>
</dbReference>
<dbReference type="AlphaFoldDB" id="A0A9X1W444"/>
<dbReference type="SMART" id="SM00342">
    <property type="entry name" value="HTH_ARAC"/>
    <property type="match status" value="1"/>
</dbReference>
<dbReference type="GO" id="GO:0003700">
    <property type="term" value="F:DNA-binding transcription factor activity"/>
    <property type="evidence" value="ECO:0007669"/>
    <property type="project" value="InterPro"/>
</dbReference>
<comment type="caution">
    <text evidence="8">The sequence shown here is derived from an EMBL/GenBank/DDBJ whole genome shotgun (WGS) entry which is preliminary data.</text>
</comment>
<evidence type="ECO:0000256" key="1">
    <source>
        <dbReference type="ARBA" id="ARBA00004496"/>
    </source>
</evidence>
<dbReference type="InterPro" id="IPR020449">
    <property type="entry name" value="Tscrpt_reg_AraC-type_HTH"/>
</dbReference>
<gene>
    <name evidence="8" type="ORF">MST27_07425</name>
</gene>
<dbReference type="InterPro" id="IPR018060">
    <property type="entry name" value="HTH_AraC"/>
</dbReference>
<sequence>MNMMSHPLGMFPKTLDDPVIDRCFEARLPEQIEAVLQLLGDALAVMHDDSERASARLVQAIGLLQPVTPALPPSARGSGGLVGWQIQRVDHFIDQHLESPIRTPQLAATCNLSVSHFSHAFKQALGVAPLAYVARRRIEAARQVMLVSSASLTEIALGHGFCDQSHFCRTFRREVGLSPKTWRRMFGARN</sequence>
<feature type="domain" description="HTH araC/xylS-type" evidence="7">
    <location>
        <begin position="87"/>
        <end position="185"/>
    </location>
</feature>
<protein>
    <submittedName>
        <fullName evidence="8">AraC family transcriptional regulator</fullName>
    </submittedName>
</protein>
<dbReference type="PANTHER" id="PTHR46796">
    <property type="entry name" value="HTH-TYPE TRANSCRIPTIONAL ACTIVATOR RHAS-RELATED"/>
    <property type="match status" value="1"/>
</dbReference>
<dbReference type="EMBL" id="JALGRD010000003">
    <property type="protein sequence ID" value="MCJ0973199.1"/>
    <property type="molecule type" value="Genomic_DNA"/>
</dbReference>
<keyword evidence="5" id="KW-0804">Transcription</keyword>
<evidence type="ECO:0000313" key="9">
    <source>
        <dbReference type="Proteomes" id="UP001139682"/>
    </source>
</evidence>
<comment type="function">
    <text evidence="6">Regulatory protein of the TOL plasmid xyl operons. XylS activates the xylXYZLTEGFJQKIH operon required for the degradation of toluene, m-xylene and p-xylene.</text>
</comment>
<evidence type="ECO:0000259" key="7">
    <source>
        <dbReference type="PROSITE" id="PS01124"/>
    </source>
</evidence>
<comment type="subcellular location">
    <subcellularLocation>
        <location evidence="1">Cytoplasm</location>
    </subcellularLocation>
</comment>
<dbReference type="PROSITE" id="PS00041">
    <property type="entry name" value="HTH_ARAC_FAMILY_1"/>
    <property type="match status" value="1"/>
</dbReference>
<accession>A0A9X1W444</accession>
<dbReference type="InterPro" id="IPR009057">
    <property type="entry name" value="Homeodomain-like_sf"/>
</dbReference>